<gene>
    <name evidence="1" type="ORF">GLW08_12655</name>
</gene>
<comment type="caution">
    <text evidence="1">The sequence shown here is derived from an EMBL/GenBank/DDBJ whole genome shotgun (WGS) entry which is preliminary data.</text>
</comment>
<evidence type="ECO:0000313" key="1">
    <source>
        <dbReference type="EMBL" id="MYL54188.1"/>
    </source>
</evidence>
<accession>A0ACC7VGU1</accession>
<dbReference type="Proteomes" id="UP000466692">
    <property type="component" value="Unassembled WGS sequence"/>
</dbReference>
<evidence type="ECO:0000313" key="2">
    <source>
        <dbReference type="Proteomes" id="UP000466692"/>
    </source>
</evidence>
<keyword evidence="2" id="KW-1185">Reference proteome</keyword>
<protein>
    <submittedName>
        <fullName evidence="1">Uncharacterized protein</fullName>
    </submittedName>
</protein>
<sequence length="428" mass="49519">MLPNNNDCWTTKDYEEILEKSNKHLWRFIQKNSSLFSVEDAFLNLTKLSKTDLQLLSKIHFILSEEVKMFVDEVAPSLLKKLSKTSLKENEVLRGHVKGKINWTRTIKERYSTGGDPSIFVCSRRSAVFDLPENRVLLYLLKQIYHICSEITNYEHTEIEGFNVPESDKWDLTVKNIGIKTKKLLRNPHVQKISDMHYLTNKTLISAEKTRGHMYNKLADVGRRFNEMTNNPLTYLNNILRGNALRPLSKDTLFEIAVLFNISDFLSSTGWTEKKATLIGSKSNIISHYMLDDLELKVYYQGLPKSFTKNSKYGPLMADYGLSSKYRRPDIILELTKGSKKTYLIIEVKRSDKRDYLSDGAYKLFGYIKDFENVKEEDIDIRGVLVGWSNIKDKSTFNSDSEVYISSWNNMSEVLKCLIPGEFEDSVE</sequence>
<name>A0ACC7VGU1_9BACI</name>
<proteinExistence type="predicted"/>
<organism evidence="1 2">
    <name type="scientific">Pontibacillus yanchengensis</name>
    <dbReference type="NCBI Taxonomy" id="462910"/>
    <lineage>
        <taxon>Bacteria</taxon>
        <taxon>Bacillati</taxon>
        <taxon>Bacillota</taxon>
        <taxon>Bacilli</taxon>
        <taxon>Bacillales</taxon>
        <taxon>Bacillaceae</taxon>
        <taxon>Pontibacillus</taxon>
    </lineage>
</organism>
<reference evidence="1" key="1">
    <citation type="submission" date="2019-11" db="EMBL/GenBank/DDBJ databases">
        <title>Genome sequences of 17 halophilic strains isolated from different environments.</title>
        <authorList>
            <person name="Furrow R.E."/>
        </authorList>
    </citation>
    <scope>NUCLEOTIDE SEQUENCE</scope>
    <source>
        <strain evidence="1">22510_22_Filter</strain>
    </source>
</reference>
<dbReference type="EMBL" id="WMEU01000003">
    <property type="protein sequence ID" value="MYL54188.1"/>
    <property type="molecule type" value="Genomic_DNA"/>
</dbReference>